<dbReference type="GO" id="GO:1990907">
    <property type="term" value="C:beta-catenin-TCF complex"/>
    <property type="evidence" value="ECO:0007669"/>
    <property type="project" value="TreeGrafter"/>
</dbReference>
<feature type="compositionally biased region" description="Pro residues" evidence="4">
    <location>
        <begin position="184"/>
        <end position="201"/>
    </location>
</feature>
<evidence type="ECO:0000256" key="2">
    <source>
        <dbReference type="ARBA" id="ARBA00009200"/>
    </source>
</evidence>
<gene>
    <name evidence="6" type="ORF">NHX12_007485</name>
</gene>
<keyword evidence="3" id="KW-0539">Nucleus</keyword>
<evidence type="ECO:0000256" key="1">
    <source>
        <dbReference type="ARBA" id="ARBA00004123"/>
    </source>
</evidence>
<feature type="compositionally biased region" description="Polar residues" evidence="4">
    <location>
        <begin position="855"/>
        <end position="865"/>
    </location>
</feature>
<dbReference type="PANTHER" id="PTHR15185">
    <property type="entry name" value="BCL9"/>
    <property type="match status" value="1"/>
</dbReference>
<organism evidence="6 7">
    <name type="scientific">Muraenolepis orangiensis</name>
    <name type="common">Patagonian moray cod</name>
    <dbReference type="NCBI Taxonomy" id="630683"/>
    <lineage>
        <taxon>Eukaryota</taxon>
        <taxon>Metazoa</taxon>
        <taxon>Chordata</taxon>
        <taxon>Craniata</taxon>
        <taxon>Vertebrata</taxon>
        <taxon>Euteleostomi</taxon>
        <taxon>Actinopterygii</taxon>
        <taxon>Neopterygii</taxon>
        <taxon>Teleostei</taxon>
        <taxon>Neoteleostei</taxon>
        <taxon>Acanthomorphata</taxon>
        <taxon>Zeiogadaria</taxon>
        <taxon>Gadariae</taxon>
        <taxon>Gadiformes</taxon>
        <taxon>Muraenolepidoidei</taxon>
        <taxon>Muraenolepididae</taxon>
        <taxon>Muraenolepis</taxon>
    </lineage>
</organism>
<dbReference type="OrthoDB" id="7668649at2759"/>
<accession>A0A9Q0DQ16</accession>
<feature type="compositionally biased region" description="Gly residues" evidence="4">
    <location>
        <begin position="55"/>
        <end position="78"/>
    </location>
</feature>
<comment type="similarity">
    <text evidence="2">Belongs to the BCL9 family.</text>
</comment>
<feature type="compositionally biased region" description="Low complexity" evidence="4">
    <location>
        <begin position="483"/>
        <end position="494"/>
    </location>
</feature>
<comment type="caution">
    <text evidence="6">The sequence shown here is derived from an EMBL/GenBank/DDBJ whole genome shotgun (WGS) entry which is preliminary data.</text>
</comment>
<feature type="compositionally biased region" description="Pro residues" evidence="4">
    <location>
        <begin position="619"/>
        <end position="631"/>
    </location>
</feature>
<feature type="compositionally biased region" description="Low complexity" evidence="4">
    <location>
        <begin position="761"/>
        <end position="774"/>
    </location>
</feature>
<dbReference type="GO" id="GO:0008013">
    <property type="term" value="F:beta-catenin binding"/>
    <property type="evidence" value="ECO:0007669"/>
    <property type="project" value="InterPro"/>
</dbReference>
<feature type="region of interest" description="Disordered" evidence="4">
    <location>
        <begin position="1"/>
        <end position="212"/>
    </location>
</feature>
<feature type="region of interest" description="Disordered" evidence="4">
    <location>
        <begin position="846"/>
        <end position="911"/>
    </location>
</feature>
<feature type="compositionally biased region" description="Basic and acidic residues" evidence="4">
    <location>
        <begin position="144"/>
        <end position="158"/>
    </location>
</feature>
<feature type="compositionally biased region" description="Polar residues" evidence="4">
    <location>
        <begin position="590"/>
        <end position="611"/>
    </location>
</feature>
<dbReference type="AlphaFoldDB" id="A0A9Q0DQ16"/>
<reference evidence="6" key="1">
    <citation type="submission" date="2022-07" db="EMBL/GenBank/DDBJ databases">
        <title>Chromosome-level genome of Muraenolepis orangiensis.</title>
        <authorList>
            <person name="Kim J."/>
        </authorList>
    </citation>
    <scope>NUCLEOTIDE SEQUENCE</scope>
    <source>
        <strain evidence="6">KU_S4_2022</strain>
        <tissue evidence="6">Muscle</tissue>
    </source>
</reference>
<keyword evidence="7" id="KW-1185">Reference proteome</keyword>
<feature type="compositionally biased region" description="Polar residues" evidence="4">
    <location>
        <begin position="98"/>
        <end position="107"/>
    </location>
</feature>
<feature type="region of interest" description="Disordered" evidence="4">
    <location>
        <begin position="743"/>
        <end position="780"/>
    </location>
</feature>
<evidence type="ECO:0000256" key="3">
    <source>
        <dbReference type="ARBA" id="ARBA00023242"/>
    </source>
</evidence>
<feature type="compositionally biased region" description="Gly residues" evidence="4">
    <location>
        <begin position="886"/>
        <end position="905"/>
    </location>
</feature>
<dbReference type="InterPro" id="IPR015668">
    <property type="entry name" value="Bcl-9/Bcl-9l"/>
</dbReference>
<dbReference type="GO" id="GO:0060070">
    <property type="term" value="P:canonical Wnt signaling pathway"/>
    <property type="evidence" value="ECO:0007669"/>
    <property type="project" value="InterPro"/>
</dbReference>
<dbReference type="EMBL" id="JANIIK010000113">
    <property type="protein sequence ID" value="KAJ3592358.1"/>
    <property type="molecule type" value="Genomic_DNA"/>
</dbReference>
<dbReference type="Proteomes" id="UP001148018">
    <property type="component" value="Unassembled WGS sequence"/>
</dbReference>
<dbReference type="GO" id="GO:0003713">
    <property type="term" value="F:transcription coactivator activity"/>
    <property type="evidence" value="ECO:0007669"/>
    <property type="project" value="InterPro"/>
</dbReference>
<feature type="domain" description="B-cell lymphoma 9 beta-catenin binding" evidence="5">
    <location>
        <begin position="103"/>
        <end position="140"/>
    </location>
</feature>
<evidence type="ECO:0000313" key="7">
    <source>
        <dbReference type="Proteomes" id="UP001148018"/>
    </source>
</evidence>
<dbReference type="PANTHER" id="PTHR15185:SF5">
    <property type="entry name" value="B-CELL CLL_LYMPHOMA 9 PROTEIN"/>
    <property type="match status" value="1"/>
</dbReference>
<feature type="compositionally biased region" description="Low complexity" evidence="4">
    <location>
        <begin position="678"/>
        <end position="693"/>
    </location>
</feature>
<evidence type="ECO:0000313" key="6">
    <source>
        <dbReference type="EMBL" id="KAJ3592358.1"/>
    </source>
</evidence>
<feature type="compositionally biased region" description="Low complexity" evidence="4">
    <location>
        <begin position="35"/>
        <end position="46"/>
    </location>
</feature>
<dbReference type="InterPro" id="IPR024670">
    <property type="entry name" value="BCL9_beta-catenin-bd_dom"/>
</dbReference>
<dbReference type="Pfam" id="PF11502">
    <property type="entry name" value="BCL9"/>
    <property type="match status" value="1"/>
</dbReference>
<evidence type="ECO:0000256" key="4">
    <source>
        <dbReference type="SAM" id="MobiDB-lite"/>
    </source>
</evidence>
<dbReference type="GO" id="GO:0045944">
    <property type="term" value="P:positive regulation of transcription by RNA polymerase II"/>
    <property type="evidence" value="ECO:0007669"/>
    <property type="project" value="TreeGrafter"/>
</dbReference>
<feature type="region of interest" description="Disordered" evidence="4">
    <location>
        <begin position="444"/>
        <end position="715"/>
    </location>
</feature>
<feature type="compositionally biased region" description="Basic and acidic residues" evidence="4">
    <location>
        <begin position="121"/>
        <end position="133"/>
    </location>
</feature>
<sequence>MTEPAPPQTSNQGAQSGVLPQEGSSSGGMEPKNIPGSSPGHPSGPGDQTPVGQSEVGGGLNPPQQGDGGQPVGPGGSGLTPQQQQQQQQLAQELLNMEANTDGLSQEQLEHRQRSLQTLRDIQRMLFPDDRDGPPPGPPQSHGGPHEGGPDGGPRRPEQGPLQAMMAQSQSLGPPGGPGGTRPQGPPFGPPHGPREMPPFPQDEMGPHMGGPGGCIDGDQMTPEQVAWLKLQQEFYEEKKRKQEMQHRPLPSDMMMHPHGPRGMMRGPPPPYQMGPGEMWGGPGGPPEHYQERMGMGPGPRGMPQHMQRMPGFSGMMNPEMEGPPRPGMGWPDDMPPRMGDPRMGDPRGFPGGHGGMFAGPGGRGERFPNPQAVQEAMFHQGMGGEKGIPPGMMMDMQRMMGHQRGGMEPGNSMGMFPRMPVDGPMSPSARLQGMGGREMGPEFGMGGGPGPGPHMHPSKLREPPMNMSPDEMMRMRAGGGPPMENMGPQGRPMQGPPFPDQAQPGDFPMGPGRPFPGGPGGMRGLHGEQAFGPEHRAAPTGGNGRLNHLPPGGGPAPGQRGRKPADLNVQAGGGNSPSVNPLKSPPLRQVQSPMMGSPSGNLKSPQTPSQLAGMLSGPPGPNAQPAPPTSAPMKSPHSMMGSAGASPPGGPPTGRQAPLNITSPNMMGNMEQGGNGPSSAPPSSGAPTGPMSHPGNVPSGSPYNIPPEPTLSQNPLSIMMSRMSKFAMPSSTPLYHDAIKTVASSDDDSPPARSPNLPSMNNNGMGMNHHQGNPRMMGPNNAGPMAALSPLGMSQPLSHGMPTQMPSPNAPNMGPGMMPHGMMIPPNAQDPGMGPGQMMPQGRMGYPHRGQGYPLTQSPSQQGPFSPHNGPGPQGFPGHPMSFQGEGGPMGGRMGNMSHGGDGGMCKPNTPGGPEFNHMQGGFSDADLHEVMRPGASGIPEFDLSRIIPSEKPSQTLSYFPRGDHPGGKQPHPSGFPMQGMMGDGPPRMGMPMQGMGGMGGMPGGPGGGMGGMPGGPGGGMPGGPGGGMGPQDMPMGNQGHNSMRPPGFMGQGMMGPQHRMMSPGGPGGMMSPGGPGGMMSPGGPGGMMSPGGPGGMMQGRQMAHPGPGGSPNMMMSLQGMGGPQQQTMMMGGQMRPRGMDMDMGFSPGPGMF</sequence>
<proteinExistence type="inferred from homology"/>
<protein>
    <recommendedName>
        <fullName evidence="5">B-cell lymphoma 9 beta-catenin binding domain-containing protein</fullName>
    </recommendedName>
</protein>
<evidence type="ECO:0000259" key="5">
    <source>
        <dbReference type="Pfam" id="PF11502"/>
    </source>
</evidence>
<comment type="subcellular location">
    <subcellularLocation>
        <location evidence="1">Nucleus</location>
    </subcellularLocation>
</comment>
<name>A0A9Q0DQ16_9TELE</name>